<sequence>MKQCDAMLGEDFISRRCEVEKLWKNVIHARNQNQTCVITLKLENKDSIPITTFATRTNELGLTESSVFRHHVLFGKQCFNRMENLCSDKDGTSDGLEGILPNEKRPFSILWRETEWRNEG</sequence>
<reference evidence="1 2" key="1">
    <citation type="journal article" date="2015" name="Genome Biol.">
        <title>Comparative genomics of Steinernema reveals deeply conserved gene regulatory networks.</title>
        <authorList>
            <person name="Dillman A.R."/>
            <person name="Macchietto M."/>
            <person name="Porter C.F."/>
            <person name="Rogers A."/>
            <person name="Williams B."/>
            <person name="Antoshechkin I."/>
            <person name="Lee M.M."/>
            <person name="Goodwin Z."/>
            <person name="Lu X."/>
            <person name="Lewis E.E."/>
            <person name="Goodrich-Blair H."/>
            <person name="Stock S.P."/>
            <person name="Adams B.J."/>
            <person name="Sternberg P.W."/>
            <person name="Mortazavi A."/>
        </authorList>
    </citation>
    <scope>NUCLEOTIDE SEQUENCE [LARGE SCALE GENOMIC DNA]</scope>
    <source>
        <strain evidence="1 2">ALL</strain>
    </source>
</reference>
<dbReference type="AlphaFoldDB" id="A0A4U5PDH2"/>
<evidence type="ECO:0000313" key="1">
    <source>
        <dbReference type="EMBL" id="TKR94497.1"/>
    </source>
</evidence>
<organism evidence="1 2">
    <name type="scientific">Steinernema carpocapsae</name>
    <name type="common">Entomopathogenic nematode</name>
    <dbReference type="NCBI Taxonomy" id="34508"/>
    <lineage>
        <taxon>Eukaryota</taxon>
        <taxon>Metazoa</taxon>
        <taxon>Ecdysozoa</taxon>
        <taxon>Nematoda</taxon>
        <taxon>Chromadorea</taxon>
        <taxon>Rhabditida</taxon>
        <taxon>Tylenchina</taxon>
        <taxon>Panagrolaimomorpha</taxon>
        <taxon>Strongyloidoidea</taxon>
        <taxon>Steinernematidae</taxon>
        <taxon>Steinernema</taxon>
    </lineage>
</organism>
<reference evidence="1 2" key="2">
    <citation type="journal article" date="2019" name="G3 (Bethesda)">
        <title>Hybrid Assembly of the Genome of the Entomopathogenic Nematode Steinernema carpocapsae Identifies the X-Chromosome.</title>
        <authorList>
            <person name="Serra L."/>
            <person name="Macchietto M."/>
            <person name="Macias-Munoz A."/>
            <person name="McGill C.J."/>
            <person name="Rodriguez I.M."/>
            <person name="Rodriguez B."/>
            <person name="Murad R."/>
            <person name="Mortazavi A."/>
        </authorList>
    </citation>
    <scope>NUCLEOTIDE SEQUENCE [LARGE SCALE GENOMIC DNA]</scope>
    <source>
        <strain evidence="1 2">ALL</strain>
    </source>
</reference>
<name>A0A4U5PDH2_STECR</name>
<accession>A0A4U5PDH2</accession>
<dbReference type="EMBL" id="AZBU02000002">
    <property type="protein sequence ID" value="TKR94497.1"/>
    <property type="molecule type" value="Genomic_DNA"/>
</dbReference>
<evidence type="ECO:0000313" key="2">
    <source>
        <dbReference type="Proteomes" id="UP000298663"/>
    </source>
</evidence>
<protein>
    <submittedName>
        <fullName evidence="1">Uncharacterized protein</fullName>
    </submittedName>
</protein>
<dbReference type="Proteomes" id="UP000298663">
    <property type="component" value="Unassembled WGS sequence"/>
</dbReference>
<gene>
    <name evidence="1" type="ORF">L596_008773</name>
</gene>
<proteinExistence type="predicted"/>
<keyword evidence="2" id="KW-1185">Reference proteome</keyword>
<comment type="caution">
    <text evidence="1">The sequence shown here is derived from an EMBL/GenBank/DDBJ whole genome shotgun (WGS) entry which is preliminary data.</text>
</comment>